<evidence type="ECO:0000313" key="24">
    <source>
        <dbReference type="EMBL" id="CAB3263418.1"/>
    </source>
</evidence>
<evidence type="ECO:0000256" key="12">
    <source>
        <dbReference type="ARBA" id="ARBA00022989"/>
    </source>
</evidence>
<keyword evidence="5" id="KW-0050">Antiport</keyword>
<dbReference type="GO" id="GO:0005509">
    <property type="term" value="F:calcium ion binding"/>
    <property type="evidence" value="ECO:0007669"/>
    <property type="project" value="InterPro"/>
</dbReference>
<feature type="region of interest" description="Disordered" evidence="20">
    <location>
        <begin position="443"/>
        <end position="474"/>
    </location>
</feature>
<dbReference type="SUPFAM" id="SSF47473">
    <property type="entry name" value="EF-hand"/>
    <property type="match status" value="1"/>
</dbReference>
<accession>A0A6F9DKA6</accession>
<name>A0A6F9DKA6_9ASCI</name>
<evidence type="ECO:0000256" key="9">
    <source>
        <dbReference type="ARBA" id="ARBA00022792"/>
    </source>
</evidence>
<evidence type="ECO:0000256" key="11">
    <source>
        <dbReference type="ARBA" id="ARBA00022946"/>
    </source>
</evidence>
<keyword evidence="8" id="KW-0479">Metal-binding</keyword>
<evidence type="ECO:0000256" key="3">
    <source>
        <dbReference type="ARBA" id="ARBA00020557"/>
    </source>
</evidence>
<dbReference type="InterPro" id="IPR033122">
    <property type="entry name" value="LETM1-like_RBD"/>
</dbReference>
<dbReference type="PROSITE" id="PS51758">
    <property type="entry name" value="LETM1_RBD"/>
    <property type="match status" value="1"/>
</dbReference>
<dbReference type="EMBL" id="LR787556">
    <property type="protein sequence ID" value="CAB3263418.1"/>
    <property type="molecule type" value="mRNA"/>
</dbReference>
<evidence type="ECO:0000256" key="2">
    <source>
        <dbReference type="ARBA" id="ARBA00009584"/>
    </source>
</evidence>
<dbReference type="PANTHER" id="PTHR14009">
    <property type="entry name" value="LEUCINE ZIPPER-EF-HAND CONTAINING TRANSMEMBRANE PROTEIN"/>
    <property type="match status" value="1"/>
</dbReference>
<keyword evidence="6" id="KW-0109">Calcium transport</keyword>
<feature type="compositionally biased region" description="Basic and acidic residues" evidence="20">
    <location>
        <begin position="443"/>
        <end position="455"/>
    </location>
</feature>
<keyword evidence="14" id="KW-0406">Ion transport</keyword>
<proteinExistence type="evidence at transcript level"/>
<feature type="transmembrane region" description="Helical" evidence="21">
    <location>
        <begin position="175"/>
        <end position="198"/>
    </location>
</feature>
<dbReference type="Gene3D" id="1.10.238.10">
    <property type="entry name" value="EF-hand"/>
    <property type="match status" value="1"/>
</dbReference>
<dbReference type="InterPro" id="IPR044202">
    <property type="entry name" value="LETM1/MDM38-like"/>
</dbReference>
<sequence length="681" mass="78029">MLVKNCGLVTLERSWRYSRTIHLQPRTIVHQPRLSLSSDNCWTNWQKQNGILQRRSLRLKDTFPNNQYQTHRWYRCSVVNYDKSKVEDSLKEKKKQKQNEAATSAKVEVKEEKTAAEIKPSLWVRVVNEVKHYYHGFRLLALDVKVASRTVWKLLNGKTVIRRERNQFRRALSDIFRLAPFSIFIIIPFAELALPIAVKLFPNLLPSTFETSSKKDQRLKKELKVKLQMAKFLQDTVEDTAIRTKKSSKKNEAAQDFINFFHKCRDENATPTNQEILKHAKLFEDQITLDKMPRQQLMALCRLLKVPAVGTNELLRFLLQMKLQQLHRDDILIQEEGIDSLTTAELVTASQARGMRALGMQRSRLKQQLSEWIDLHLNHDVPNSLLLLSRVLYLSETVPVQEKLKEAISSLPETVAGEVEVRASELNLERVDNVARYKAAVAEEKAQADESKTAEKTPAPATETAPADESVKDEEFLVDPAPVVVDTAKVICDDENKLTYHDIDAIDDAMGKISDHKEEIDSVKSELKDLREDHQEFQSDVESLNEELKSSQDEVVQKDAKTSKRLHKRIAKMITNLEDTLAEMETSAEEDKMSAKPDEVPVQQMIALIKTVKDIPDDKLAQVVKVMDTNSDGHINVTEAKQIFKVLNEQDVEVTQEQLQQIVKLLPKAELEKQEMDSTSN</sequence>
<evidence type="ECO:0000256" key="17">
    <source>
        <dbReference type="ARBA" id="ARBA00031360"/>
    </source>
</evidence>
<dbReference type="GO" id="GO:0030003">
    <property type="term" value="P:intracellular monoatomic cation homeostasis"/>
    <property type="evidence" value="ECO:0007669"/>
    <property type="project" value="TreeGrafter"/>
</dbReference>
<dbReference type="InterPro" id="IPR002048">
    <property type="entry name" value="EF_hand_dom"/>
</dbReference>
<comment type="similarity">
    <text evidence="2">Belongs to the LETM1 family.</text>
</comment>
<feature type="domain" description="Letm1 RBD" evidence="23">
    <location>
        <begin position="221"/>
        <end position="467"/>
    </location>
</feature>
<dbReference type="PANTHER" id="PTHR14009:SF1">
    <property type="entry name" value="MITOCHONDRIAL PROTON_CALCIUM EXCHANGER PROTEIN"/>
    <property type="match status" value="1"/>
</dbReference>
<keyword evidence="15 18" id="KW-0496">Mitochondrion</keyword>
<dbReference type="GO" id="GO:0015297">
    <property type="term" value="F:antiporter activity"/>
    <property type="evidence" value="ECO:0007669"/>
    <property type="project" value="UniProtKB-KW"/>
</dbReference>
<evidence type="ECO:0000256" key="21">
    <source>
        <dbReference type="SAM" id="Phobius"/>
    </source>
</evidence>
<evidence type="ECO:0000256" key="1">
    <source>
        <dbReference type="ARBA" id="ARBA00004434"/>
    </source>
</evidence>
<dbReference type="Pfam" id="PF26561">
    <property type="entry name" value="LETM1_C"/>
    <property type="match status" value="1"/>
</dbReference>
<keyword evidence="10" id="KW-0106">Calcium</keyword>
<evidence type="ECO:0000256" key="8">
    <source>
        <dbReference type="ARBA" id="ARBA00022723"/>
    </source>
</evidence>
<dbReference type="GO" id="GO:0043022">
    <property type="term" value="F:ribosome binding"/>
    <property type="evidence" value="ECO:0007669"/>
    <property type="project" value="InterPro"/>
</dbReference>
<dbReference type="Pfam" id="PF07766">
    <property type="entry name" value="LETM1_RBD"/>
    <property type="match status" value="1"/>
</dbReference>
<evidence type="ECO:0000259" key="22">
    <source>
        <dbReference type="PROSITE" id="PS50222"/>
    </source>
</evidence>
<dbReference type="PROSITE" id="PS50222">
    <property type="entry name" value="EF_HAND_2"/>
    <property type="match status" value="1"/>
</dbReference>
<evidence type="ECO:0000256" key="20">
    <source>
        <dbReference type="SAM" id="MobiDB-lite"/>
    </source>
</evidence>
<dbReference type="AlphaFoldDB" id="A0A6F9DKA6"/>
<feature type="coiled-coil region" evidence="19">
    <location>
        <begin position="506"/>
        <end position="561"/>
    </location>
</feature>
<dbReference type="GO" id="GO:0005743">
    <property type="term" value="C:mitochondrial inner membrane"/>
    <property type="evidence" value="ECO:0007669"/>
    <property type="project" value="UniProtKB-SubCell"/>
</dbReference>
<feature type="domain" description="EF-hand" evidence="22">
    <location>
        <begin position="615"/>
        <end position="650"/>
    </location>
</feature>
<keyword evidence="12 21" id="KW-1133">Transmembrane helix</keyword>
<protein>
    <recommendedName>
        <fullName evidence="3">Mitochondrial proton/calcium exchanger protein</fullName>
    </recommendedName>
    <alternativeName>
        <fullName evidence="17">Leucine zipper-EF-hand-containing transmembrane protein 1</fullName>
    </alternativeName>
</protein>
<keyword evidence="16 21" id="KW-0472">Membrane</keyword>
<evidence type="ECO:0000256" key="5">
    <source>
        <dbReference type="ARBA" id="ARBA00022449"/>
    </source>
</evidence>
<organism evidence="24">
    <name type="scientific">Phallusia mammillata</name>
    <dbReference type="NCBI Taxonomy" id="59560"/>
    <lineage>
        <taxon>Eukaryota</taxon>
        <taxon>Metazoa</taxon>
        <taxon>Chordata</taxon>
        <taxon>Tunicata</taxon>
        <taxon>Ascidiacea</taxon>
        <taxon>Phlebobranchia</taxon>
        <taxon>Ascidiidae</taxon>
        <taxon>Phallusia</taxon>
    </lineage>
</organism>
<dbReference type="InterPro" id="IPR011992">
    <property type="entry name" value="EF-hand-dom_pair"/>
</dbReference>
<evidence type="ECO:0000256" key="10">
    <source>
        <dbReference type="ARBA" id="ARBA00022837"/>
    </source>
</evidence>
<evidence type="ECO:0000256" key="6">
    <source>
        <dbReference type="ARBA" id="ARBA00022568"/>
    </source>
</evidence>
<keyword evidence="4" id="KW-0813">Transport</keyword>
<keyword evidence="7 21" id="KW-0812">Transmembrane</keyword>
<keyword evidence="13 19" id="KW-0175">Coiled coil</keyword>
<dbReference type="InterPro" id="IPR059005">
    <property type="entry name" value="LETM1_C"/>
</dbReference>
<evidence type="ECO:0000256" key="14">
    <source>
        <dbReference type="ARBA" id="ARBA00023065"/>
    </source>
</evidence>
<evidence type="ECO:0000256" key="19">
    <source>
        <dbReference type="SAM" id="Coils"/>
    </source>
</evidence>
<evidence type="ECO:0000256" key="16">
    <source>
        <dbReference type="ARBA" id="ARBA00023136"/>
    </source>
</evidence>
<reference evidence="24" key="1">
    <citation type="submission" date="2020-04" db="EMBL/GenBank/DDBJ databases">
        <authorList>
            <person name="Neveu A P."/>
        </authorList>
    </citation>
    <scope>NUCLEOTIDE SEQUENCE</scope>
    <source>
        <tissue evidence="24">Whole embryo</tissue>
    </source>
</reference>
<keyword evidence="9" id="KW-0999">Mitochondrion inner membrane</keyword>
<comment type="subcellular location">
    <subcellularLocation>
        <location evidence="1">Mitochondrion inner membrane</location>
        <topology evidence="1">Single-pass membrane protein</topology>
    </subcellularLocation>
</comment>
<gene>
    <name evidence="24" type="primary">Letm1</name>
</gene>
<keyword evidence="11" id="KW-0809">Transit peptide</keyword>
<evidence type="ECO:0000259" key="23">
    <source>
        <dbReference type="PROSITE" id="PS51758"/>
    </source>
</evidence>
<evidence type="ECO:0000256" key="13">
    <source>
        <dbReference type="ARBA" id="ARBA00023054"/>
    </source>
</evidence>
<evidence type="ECO:0000256" key="15">
    <source>
        <dbReference type="ARBA" id="ARBA00023128"/>
    </source>
</evidence>
<evidence type="ECO:0000256" key="7">
    <source>
        <dbReference type="ARBA" id="ARBA00022692"/>
    </source>
</evidence>
<evidence type="ECO:0000256" key="18">
    <source>
        <dbReference type="PROSITE-ProRule" id="PRU01094"/>
    </source>
</evidence>
<evidence type="ECO:0000256" key="4">
    <source>
        <dbReference type="ARBA" id="ARBA00022448"/>
    </source>
</evidence>
<feature type="compositionally biased region" description="Low complexity" evidence="20">
    <location>
        <begin position="456"/>
        <end position="467"/>
    </location>
</feature>